<feature type="transmembrane region" description="Helical" evidence="2">
    <location>
        <begin position="51"/>
        <end position="72"/>
    </location>
</feature>
<evidence type="ECO:0000313" key="4">
    <source>
        <dbReference type="Proteomes" id="UP001221757"/>
    </source>
</evidence>
<evidence type="ECO:0000256" key="1">
    <source>
        <dbReference type="SAM" id="MobiDB-lite"/>
    </source>
</evidence>
<keyword evidence="2" id="KW-1133">Transmembrane helix</keyword>
<dbReference type="EMBL" id="JARKIE010000071">
    <property type="protein sequence ID" value="KAJ7689571.1"/>
    <property type="molecule type" value="Genomic_DNA"/>
</dbReference>
<organism evidence="3 4">
    <name type="scientific">Mycena rosella</name>
    <name type="common">Pink bonnet</name>
    <name type="synonym">Agaricus rosellus</name>
    <dbReference type="NCBI Taxonomy" id="1033263"/>
    <lineage>
        <taxon>Eukaryota</taxon>
        <taxon>Fungi</taxon>
        <taxon>Dikarya</taxon>
        <taxon>Basidiomycota</taxon>
        <taxon>Agaricomycotina</taxon>
        <taxon>Agaricomycetes</taxon>
        <taxon>Agaricomycetidae</taxon>
        <taxon>Agaricales</taxon>
        <taxon>Marasmiineae</taxon>
        <taxon>Mycenaceae</taxon>
        <taxon>Mycena</taxon>
    </lineage>
</organism>
<evidence type="ECO:0000313" key="3">
    <source>
        <dbReference type="EMBL" id="KAJ7689571.1"/>
    </source>
</evidence>
<dbReference type="AlphaFoldDB" id="A0AAD7GG78"/>
<feature type="compositionally biased region" description="Basic residues" evidence="1">
    <location>
        <begin position="94"/>
        <end position="108"/>
    </location>
</feature>
<keyword evidence="4" id="KW-1185">Reference proteome</keyword>
<evidence type="ECO:0000256" key="2">
    <source>
        <dbReference type="SAM" id="Phobius"/>
    </source>
</evidence>
<name>A0AAD7GG78_MYCRO</name>
<feature type="region of interest" description="Disordered" evidence="1">
    <location>
        <begin position="85"/>
        <end position="117"/>
    </location>
</feature>
<reference evidence="3" key="1">
    <citation type="submission" date="2023-03" db="EMBL/GenBank/DDBJ databases">
        <title>Massive genome expansion in bonnet fungi (Mycena s.s.) driven by repeated elements and novel gene families across ecological guilds.</title>
        <authorList>
            <consortium name="Lawrence Berkeley National Laboratory"/>
            <person name="Harder C.B."/>
            <person name="Miyauchi S."/>
            <person name="Viragh M."/>
            <person name="Kuo A."/>
            <person name="Thoen E."/>
            <person name="Andreopoulos B."/>
            <person name="Lu D."/>
            <person name="Skrede I."/>
            <person name="Drula E."/>
            <person name="Henrissat B."/>
            <person name="Morin E."/>
            <person name="Kohler A."/>
            <person name="Barry K."/>
            <person name="LaButti K."/>
            <person name="Morin E."/>
            <person name="Salamov A."/>
            <person name="Lipzen A."/>
            <person name="Mereny Z."/>
            <person name="Hegedus B."/>
            <person name="Baldrian P."/>
            <person name="Stursova M."/>
            <person name="Weitz H."/>
            <person name="Taylor A."/>
            <person name="Grigoriev I.V."/>
            <person name="Nagy L.G."/>
            <person name="Martin F."/>
            <person name="Kauserud H."/>
        </authorList>
    </citation>
    <scope>NUCLEOTIDE SEQUENCE</scope>
    <source>
        <strain evidence="3">CBHHK067</strain>
    </source>
</reference>
<keyword evidence="2" id="KW-0472">Membrane</keyword>
<feature type="transmembrane region" description="Helical" evidence="2">
    <location>
        <begin position="20"/>
        <end position="39"/>
    </location>
</feature>
<protein>
    <submittedName>
        <fullName evidence="3">Uncharacterized protein</fullName>
    </submittedName>
</protein>
<proteinExistence type="predicted"/>
<feature type="non-terminal residue" evidence="3">
    <location>
        <position position="1"/>
    </location>
</feature>
<gene>
    <name evidence="3" type="ORF">B0H17DRAFT_1066185</name>
</gene>
<sequence length="117" mass="12830">MLDIILRYHIDFSNVHILSYPTIQFLSLAASVVPSFLFLSLSGSDSSSGSLLLFTCMRAFPFSVCAGFLFGWDGGRDRLSGIQCSQGTDGSTHTHTHAHATRIRHGGHGRMNQYSVH</sequence>
<comment type="caution">
    <text evidence="3">The sequence shown here is derived from an EMBL/GenBank/DDBJ whole genome shotgun (WGS) entry which is preliminary data.</text>
</comment>
<keyword evidence="2" id="KW-0812">Transmembrane</keyword>
<accession>A0AAD7GG78</accession>
<dbReference type="Proteomes" id="UP001221757">
    <property type="component" value="Unassembled WGS sequence"/>
</dbReference>